<feature type="transmembrane region" description="Helical" evidence="1">
    <location>
        <begin position="5"/>
        <end position="22"/>
    </location>
</feature>
<organism evidence="2 3">
    <name type="scientific">Prochlorothrix hollandica PCC 9006 = CALU 1027</name>
    <dbReference type="NCBI Taxonomy" id="317619"/>
    <lineage>
        <taxon>Bacteria</taxon>
        <taxon>Bacillati</taxon>
        <taxon>Cyanobacteriota</taxon>
        <taxon>Cyanophyceae</taxon>
        <taxon>Prochlorotrichales</taxon>
        <taxon>Prochlorotrichaceae</taxon>
        <taxon>Prochlorothrix</taxon>
    </lineage>
</organism>
<dbReference type="EMBL" id="AJTX02000004">
    <property type="protein sequence ID" value="KKI99712.1"/>
    <property type="molecule type" value="Genomic_DNA"/>
</dbReference>
<feature type="transmembrane region" description="Helical" evidence="1">
    <location>
        <begin position="28"/>
        <end position="48"/>
    </location>
</feature>
<dbReference type="RefSeq" id="WP_016924125.1">
    <property type="nucleotide sequence ID" value="NZ_KB235933.1"/>
</dbReference>
<sequence length="71" mass="7622">MSISPLEFCTLALGIVAVWAMYKSTTLWVTAIATIVAVICGVLSYDFAPWPLQIAMVGALLMGSFQLPSEL</sequence>
<keyword evidence="1" id="KW-0812">Transmembrane</keyword>
<evidence type="ECO:0000313" key="2">
    <source>
        <dbReference type="EMBL" id="KKI99712.1"/>
    </source>
</evidence>
<proteinExistence type="predicted"/>
<evidence type="ECO:0000256" key="1">
    <source>
        <dbReference type="SAM" id="Phobius"/>
    </source>
</evidence>
<keyword evidence="1" id="KW-1133">Transmembrane helix</keyword>
<protein>
    <submittedName>
        <fullName evidence="2">Uncharacterized protein</fullName>
    </submittedName>
</protein>
<evidence type="ECO:0000313" key="3">
    <source>
        <dbReference type="Proteomes" id="UP000034681"/>
    </source>
</evidence>
<dbReference type="AlphaFoldDB" id="A0A0M2PX96"/>
<gene>
    <name evidence="2" type="ORF">PROH_07470</name>
</gene>
<comment type="caution">
    <text evidence="2">The sequence shown here is derived from an EMBL/GenBank/DDBJ whole genome shotgun (WGS) entry which is preliminary data.</text>
</comment>
<keyword evidence="1" id="KW-0472">Membrane</keyword>
<dbReference type="Proteomes" id="UP000034681">
    <property type="component" value="Unassembled WGS sequence"/>
</dbReference>
<keyword evidence="3" id="KW-1185">Reference proteome</keyword>
<reference evidence="2" key="1">
    <citation type="submission" date="2012-04" db="EMBL/GenBank/DDBJ databases">
        <authorList>
            <person name="Borisov I.G."/>
            <person name="Ivanikova N.V."/>
            <person name="Pinevich A.V."/>
        </authorList>
    </citation>
    <scope>NUCLEOTIDE SEQUENCE [LARGE SCALE GENOMIC DNA]</scope>
    <source>
        <strain evidence="2">CALU 1027</strain>
    </source>
</reference>
<name>A0A0M2PX96_PROHO</name>
<accession>A0A0M2PX96</accession>